<name>A0AAD7I9L3_9AGAR</name>
<accession>A0AAD7I9L3</accession>
<organism evidence="2 3">
    <name type="scientific">Mycena maculata</name>
    <dbReference type="NCBI Taxonomy" id="230809"/>
    <lineage>
        <taxon>Eukaryota</taxon>
        <taxon>Fungi</taxon>
        <taxon>Dikarya</taxon>
        <taxon>Basidiomycota</taxon>
        <taxon>Agaricomycotina</taxon>
        <taxon>Agaricomycetes</taxon>
        <taxon>Agaricomycetidae</taxon>
        <taxon>Agaricales</taxon>
        <taxon>Marasmiineae</taxon>
        <taxon>Mycenaceae</taxon>
        <taxon>Mycena</taxon>
    </lineage>
</organism>
<keyword evidence="3" id="KW-1185">Reference proteome</keyword>
<dbReference type="EMBL" id="JARJLG010000146">
    <property type="protein sequence ID" value="KAJ7736952.1"/>
    <property type="molecule type" value="Genomic_DNA"/>
</dbReference>
<feature type="region of interest" description="Disordered" evidence="1">
    <location>
        <begin position="108"/>
        <end position="128"/>
    </location>
</feature>
<reference evidence="2" key="1">
    <citation type="submission" date="2023-03" db="EMBL/GenBank/DDBJ databases">
        <title>Massive genome expansion in bonnet fungi (Mycena s.s.) driven by repeated elements and novel gene families across ecological guilds.</title>
        <authorList>
            <consortium name="Lawrence Berkeley National Laboratory"/>
            <person name="Harder C.B."/>
            <person name="Miyauchi S."/>
            <person name="Viragh M."/>
            <person name="Kuo A."/>
            <person name="Thoen E."/>
            <person name="Andreopoulos B."/>
            <person name="Lu D."/>
            <person name="Skrede I."/>
            <person name="Drula E."/>
            <person name="Henrissat B."/>
            <person name="Morin E."/>
            <person name="Kohler A."/>
            <person name="Barry K."/>
            <person name="LaButti K."/>
            <person name="Morin E."/>
            <person name="Salamov A."/>
            <person name="Lipzen A."/>
            <person name="Mereny Z."/>
            <person name="Hegedus B."/>
            <person name="Baldrian P."/>
            <person name="Stursova M."/>
            <person name="Weitz H."/>
            <person name="Taylor A."/>
            <person name="Grigoriev I.V."/>
            <person name="Nagy L.G."/>
            <person name="Martin F."/>
            <person name="Kauserud H."/>
        </authorList>
    </citation>
    <scope>NUCLEOTIDE SEQUENCE</scope>
    <source>
        <strain evidence="2">CBHHK188m</strain>
    </source>
</reference>
<dbReference type="Proteomes" id="UP001215280">
    <property type="component" value="Unassembled WGS sequence"/>
</dbReference>
<evidence type="ECO:0000256" key="1">
    <source>
        <dbReference type="SAM" id="MobiDB-lite"/>
    </source>
</evidence>
<evidence type="ECO:0000313" key="2">
    <source>
        <dbReference type="EMBL" id="KAJ7736952.1"/>
    </source>
</evidence>
<dbReference type="AlphaFoldDB" id="A0AAD7I9L3"/>
<gene>
    <name evidence="2" type="ORF">DFH07DRAFT_779486</name>
</gene>
<proteinExistence type="predicted"/>
<sequence>MTDTIPPQDFECIYQFNLSRTDSDSASSGKVQDSRLINGVGLYQGGPEDSESSGRQFMTISFNNNHIFSASIYGTRLSFPPFTLSVPSSASLHRPACQPVGRKLMNVSGPTGGRPANNPNDNVSSHPKKSALITFPVNPNQTLGLLHYEGVPEVELNTVNALGAAFQDALMPIQPSS</sequence>
<comment type="caution">
    <text evidence="2">The sequence shown here is derived from an EMBL/GenBank/DDBJ whole genome shotgun (WGS) entry which is preliminary data.</text>
</comment>
<evidence type="ECO:0000313" key="3">
    <source>
        <dbReference type="Proteomes" id="UP001215280"/>
    </source>
</evidence>
<protein>
    <submittedName>
        <fullName evidence="2">Uncharacterized protein</fullName>
    </submittedName>
</protein>